<protein>
    <submittedName>
        <fullName evidence="13">Magnesium and cobalt transport protein CorA</fullName>
    </submittedName>
</protein>
<dbReference type="Gene3D" id="3.30.460.20">
    <property type="entry name" value="CorA soluble domain-like"/>
    <property type="match status" value="1"/>
</dbReference>
<dbReference type="PANTHER" id="PTHR46494:SF1">
    <property type="entry name" value="CORA FAMILY METAL ION TRANSPORTER (EUROFUNG)"/>
    <property type="match status" value="1"/>
</dbReference>
<dbReference type="SUPFAM" id="SSF144083">
    <property type="entry name" value="Magnesium transport protein CorA, transmembrane region"/>
    <property type="match status" value="1"/>
</dbReference>
<evidence type="ECO:0000256" key="4">
    <source>
        <dbReference type="ARBA" id="ARBA00022475"/>
    </source>
</evidence>
<keyword evidence="5 12" id="KW-0812">Transmembrane</keyword>
<comment type="function">
    <text evidence="11">Mediates influx of magnesium ions. Alternates between open and closed states. Activated by low cytoplasmic Mg(2+) levels. Inactive when cytoplasmic Mg(2+) levels are high.</text>
</comment>
<dbReference type="GO" id="GO:0015087">
    <property type="term" value="F:cobalt ion transmembrane transporter activity"/>
    <property type="evidence" value="ECO:0007669"/>
    <property type="project" value="TreeGrafter"/>
</dbReference>
<evidence type="ECO:0000256" key="5">
    <source>
        <dbReference type="ARBA" id="ARBA00022692"/>
    </source>
</evidence>
<evidence type="ECO:0000256" key="6">
    <source>
        <dbReference type="ARBA" id="ARBA00022842"/>
    </source>
</evidence>
<evidence type="ECO:0000256" key="1">
    <source>
        <dbReference type="ARBA" id="ARBA00004651"/>
    </source>
</evidence>
<dbReference type="GO" id="GO:0005886">
    <property type="term" value="C:plasma membrane"/>
    <property type="evidence" value="ECO:0007669"/>
    <property type="project" value="UniProtKB-SubCell"/>
</dbReference>
<keyword evidence="8" id="KW-0406">Ion transport</keyword>
<dbReference type="EMBL" id="CP031222">
    <property type="protein sequence ID" value="AXI01881.1"/>
    <property type="molecule type" value="Genomic_DNA"/>
</dbReference>
<comment type="subcellular location">
    <subcellularLocation>
        <location evidence="1">Cell membrane</location>
        <topology evidence="1">Multi-pass membrane protein</topology>
    </subcellularLocation>
</comment>
<proteinExistence type="inferred from homology"/>
<evidence type="ECO:0000256" key="10">
    <source>
        <dbReference type="ARBA" id="ARBA00034269"/>
    </source>
</evidence>
<dbReference type="GO" id="GO:0000287">
    <property type="term" value="F:magnesium ion binding"/>
    <property type="evidence" value="ECO:0007669"/>
    <property type="project" value="TreeGrafter"/>
</dbReference>
<keyword evidence="6" id="KW-0460">Magnesium</keyword>
<dbReference type="RefSeq" id="WP_114897991.1">
    <property type="nucleotide sequence ID" value="NZ_CP031222.1"/>
</dbReference>
<dbReference type="InterPro" id="IPR002523">
    <property type="entry name" value="MgTranspt_CorA/ZnTranspt_ZntB"/>
</dbReference>
<evidence type="ECO:0000256" key="11">
    <source>
        <dbReference type="ARBA" id="ARBA00045497"/>
    </source>
</evidence>
<gene>
    <name evidence="13" type="ORF">HYN46_02690</name>
</gene>
<keyword evidence="3" id="KW-0813">Transport</keyword>
<comment type="similarity">
    <text evidence="2">Belongs to the CorA metal ion transporter (MIT) (TC 1.A.35) family.</text>
</comment>
<evidence type="ECO:0000256" key="8">
    <source>
        <dbReference type="ARBA" id="ARBA00023065"/>
    </source>
</evidence>
<dbReference type="InterPro" id="IPR045861">
    <property type="entry name" value="CorA_cytoplasmic_dom"/>
</dbReference>
<accession>A0A345P3M2</accession>
<dbReference type="KEGG" id="mbah:HYN46_02690"/>
<organism evidence="13 14">
    <name type="scientific">Aquirhabdus parva</name>
    <dbReference type="NCBI Taxonomy" id="2283318"/>
    <lineage>
        <taxon>Bacteria</taxon>
        <taxon>Pseudomonadati</taxon>
        <taxon>Pseudomonadota</taxon>
        <taxon>Gammaproteobacteria</taxon>
        <taxon>Moraxellales</taxon>
        <taxon>Moraxellaceae</taxon>
        <taxon>Aquirhabdus</taxon>
    </lineage>
</organism>
<dbReference type="AlphaFoldDB" id="A0A345P3M2"/>
<evidence type="ECO:0000313" key="14">
    <source>
        <dbReference type="Proteomes" id="UP000253940"/>
    </source>
</evidence>
<comment type="catalytic activity">
    <reaction evidence="10">
        <text>Mg(2+)(in) = Mg(2+)(out)</text>
        <dbReference type="Rhea" id="RHEA:29827"/>
        <dbReference type="ChEBI" id="CHEBI:18420"/>
    </reaction>
</comment>
<dbReference type="InterPro" id="IPR045863">
    <property type="entry name" value="CorA_TM1_TM2"/>
</dbReference>
<dbReference type="GO" id="GO:0015095">
    <property type="term" value="F:magnesium ion transmembrane transporter activity"/>
    <property type="evidence" value="ECO:0007669"/>
    <property type="project" value="TreeGrafter"/>
</dbReference>
<sequence>MSHAQYYSFLFKVFYSHLGFWDLVIMQTSGLTATNDNVVSEVALAQSALLTQHCSGRPQSPGVVNCFAYSRTTGLRVGYLALSDVSEVMAADPDIFVWIGLFEPPAEVLDEVQHEFGLHELAVEDAARGHHRAKIESYEDSLFVIVRTAQLVDREIVFGSTSLFLGERFLITVRQGASVSYTTVRAHCEKHPQKMKAMGPGYVMHGILDFIVDNFLPITQKLGKQLHELEGEIFSEQFNKGTLRYLYDLKSELIKLRLAVIPLREICGYFLYHDNEDLKNYFPSSAIPYFRDIQDHVLGTLDAIEGQSEVLRLAMDTHLALVGVGQNEIVKRLASWAGILAVPTLMTSYYGMNFSNMPELHWYYGYYIWVAIMVLASYLLYRKLKKVKWL</sequence>
<dbReference type="CDD" id="cd12830">
    <property type="entry name" value="MtCorA-like"/>
    <property type="match status" value="1"/>
</dbReference>
<dbReference type="OrthoDB" id="9803416at2"/>
<keyword evidence="14" id="KW-1185">Reference proteome</keyword>
<evidence type="ECO:0000256" key="2">
    <source>
        <dbReference type="ARBA" id="ARBA00009765"/>
    </source>
</evidence>
<keyword evidence="7 12" id="KW-1133">Transmembrane helix</keyword>
<name>A0A345P3M2_9GAMM</name>
<keyword evidence="9 12" id="KW-0472">Membrane</keyword>
<evidence type="ECO:0000256" key="12">
    <source>
        <dbReference type="SAM" id="Phobius"/>
    </source>
</evidence>
<dbReference type="Gene3D" id="1.20.58.340">
    <property type="entry name" value="Magnesium transport protein CorA, transmembrane region"/>
    <property type="match status" value="2"/>
</dbReference>
<feature type="transmembrane region" description="Helical" evidence="12">
    <location>
        <begin position="364"/>
        <end position="381"/>
    </location>
</feature>
<dbReference type="Proteomes" id="UP000253940">
    <property type="component" value="Chromosome"/>
</dbReference>
<evidence type="ECO:0000256" key="7">
    <source>
        <dbReference type="ARBA" id="ARBA00022989"/>
    </source>
</evidence>
<evidence type="ECO:0000313" key="13">
    <source>
        <dbReference type="EMBL" id="AXI01881.1"/>
    </source>
</evidence>
<evidence type="ECO:0000256" key="3">
    <source>
        <dbReference type="ARBA" id="ARBA00022448"/>
    </source>
</evidence>
<dbReference type="GO" id="GO:0050897">
    <property type="term" value="F:cobalt ion binding"/>
    <property type="evidence" value="ECO:0007669"/>
    <property type="project" value="TreeGrafter"/>
</dbReference>
<dbReference type="PANTHER" id="PTHR46494">
    <property type="entry name" value="CORA FAMILY METAL ION TRANSPORTER (EUROFUNG)"/>
    <property type="match status" value="1"/>
</dbReference>
<reference evidence="13 14" key="1">
    <citation type="submission" date="2018-07" db="EMBL/GenBank/DDBJ databases">
        <title>Genome sequencing of Moraxellaceae gen. HYN0046.</title>
        <authorList>
            <person name="Kim M."/>
            <person name="Yi H."/>
        </authorList>
    </citation>
    <scope>NUCLEOTIDE SEQUENCE [LARGE SCALE GENOMIC DNA]</scope>
    <source>
        <strain evidence="13 14">HYN0046</strain>
    </source>
</reference>
<dbReference type="SUPFAM" id="SSF143865">
    <property type="entry name" value="CorA soluble domain-like"/>
    <property type="match status" value="1"/>
</dbReference>
<dbReference type="FunFam" id="1.20.58.340:FF:000004">
    <property type="entry name" value="Magnesium transport protein CorA"/>
    <property type="match status" value="1"/>
</dbReference>
<feature type="transmembrane region" description="Helical" evidence="12">
    <location>
        <begin position="333"/>
        <end position="352"/>
    </location>
</feature>
<dbReference type="Pfam" id="PF01544">
    <property type="entry name" value="CorA"/>
    <property type="match status" value="1"/>
</dbReference>
<evidence type="ECO:0000256" key="9">
    <source>
        <dbReference type="ARBA" id="ARBA00023136"/>
    </source>
</evidence>
<keyword evidence="4" id="KW-1003">Cell membrane</keyword>